<evidence type="ECO:0000256" key="6">
    <source>
        <dbReference type="ARBA" id="ARBA00023004"/>
    </source>
</evidence>
<dbReference type="GO" id="GO:0004497">
    <property type="term" value="F:monooxygenase activity"/>
    <property type="evidence" value="ECO:0007669"/>
    <property type="project" value="UniProtKB-KW"/>
</dbReference>
<comment type="caution">
    <text evidence="8">The sequence shown here is derived from an EMBL/GenBank/DDBJ whole genome shotgun (WGS) entry which is preliminary data.</text>
</comment>
<keyword evidence="6" id="KW-0408">Iron</keyword>
<proteinExistence type="inferred from homology"/>
<dbReference type="GO" id="GO:0020037">
    <property type="term" value="F:heme binding"/>
    <property type="evidence" value="ECO:0007669"/>
    <property type="project" value="InterPro"/>
</dbReference>
<protein>
    <submittedName>
        <fullName evidence="8">Uncharacterized protein</fullName>
    </submittedName>
</protein>
<evidence type="ECO:0000256" key="2">
    <source>
        <dbReference type="ARBA" id="ARBA00010617"/>
    </source>
</evidence>
<dbReference type="Gene3D" id="1.10.630.10">
    <property type="entry name" value="Cytochrome P450"/>
    <property type="match status" value="1"/>
</dbReference>
<dbReference type="GO" id="GO:0005506">
    <property type="term" value="F:iron ion binding"/>
    <property type="evidence" value="ECO:0007669"/>
    <property type="project" value="InterPro"/>
</dbReference>
<keyword evidence="9" id="KW-1185">Reference proteome</keyword>
<comment type="cofactor">
    <cofactor evidence="1">
        <name>heme</name>
        <dbReference type="ChEBI" id="CHEBI:30413"/>
    </cofactor>
</comment>
<comment type="similarity">
    <text evidence="2">Belongs to the cytochrome P450 family.</text>
</comment>
<dbReference type="SUPFAM" id="SSF48264">
    <property type="entry name" value="Cytochrome P450"/>
    <property type="match status" value="1"/>
</dbReference>
<dbReference type="GO" id="GO:0016705">
    <property type="term" value="F:oxidoreductase activity, acting on paired donors, with incorporation or reduction of molecular oxygen"/>
    <property type="evidence" value="ECO:0007669"/>
    <property type="project" value="InterPro"/>
</dbReference>
<keyword evidence="4" id="KW-0479">Metal-binding</keyword>
<keyword evidence="7" id="KW-0503">Monooxygenase</keyword>
<organism evidence="8 9">
    <name type="scientific">Arachis hypogaea</name>
    <name type="common">Peanut</name>
    <dbReference type="NCBI Taxonomy" id="3818"/>
    <lineage>
        <taxon>Eukaryota</taxon>
        <taxon>Viridiplantae</taxon>
        <taxon>Streptophyta</taxon>
        <taxon>Embryophyta</taxon>
        <taxon>Tracheophyta</taxon>
        <taxon>Spermatophyta</taxon>
        <taxon>Magnoliopsida</taxon>
        <taxon>eudicotyledons</taxon>
        <taxon>Gunneridae</taxon>
        <taxon>Pentapetalae</taxon>
        <taxon>rosids</taxon>
        <taxon>fabids</taxon>
        <taxon>Fabales</taxon>
        <taxon>Fabaceae</taxon>
        <taxon>Papilionoideae</taxon>
        <taxon>50 kb inversion clade</taxon>
        <taxon>dalbergioids sensu lato</taxon>
        <taxon>Dalbergieae</taxon>
        <taxon>Pterocarpus clade</taxon>
        <taxon>Arachis</taxon>
    </lineage>
</organism>
<name>A0A445E522_ARAHY</name>
<evidence type="ECO:0000256" key="4">
    <source>
        <dbReference type="ARBA" id="ARBA00022723"/>
    </source>
</evidence>
<reference evidence="8 9" key="1">
    <citation type="submission" date="2019-01" db="EMBL/GenBank/DDBJ databases">
        <title>Sequencing of cultivated peanut Arachis hypogaea provides insights into genome evolution and oil improvement.</title>
        <authorList>
            <person name="Chen X."/>
        </authorList>
    </citation>
    <scope>NUCLEOTIDE SEQUENCE [LARGE SCALE GENOMIC DNA]</scope>
    <source>
        <strain evidence="9">cv. Fuhuasheng</strain>
        <tissue evidence="8">Leaves</tissue>
    </source>
</reference>
<dbReference type="AlphaFoldDB" id="A0A445E522"/>
<keyword evidence="5" id="KW-0560">Oxidoreductase</keyword>
<dbReference type="Proteomes" id="UP000289738">
    <property type="component" value="Chromosome A03"/>
</dbReference>
<dbReference type="STRING" id="3818.A0A445E522"/>
<evidence type="ECO:0000313" key="9">
    <source>
        <dbReference type="Proteomes" id="UP000289738"/>
    </source>
</evidence>
<evidence type="ECO:0000313" key="8">
    <source>
        <dbReference type="EMBL" id="RYR70564.1"/>
    </source>
</evidence>
<dbReference type="EMBL" id="SDMP01000003">
    <property type="protein sequence ID" value="RYR70564.1"/>
    <property type="molecule type" value="Genomic_DNA"/>
</dbReference>
<evidence type="ECO:0000256" key="3">
    <source>
        <dbReference type="ARBA" id="ARBA00022617"/>
    </source>
</evidence>
<gene>
    <name evidence="8" type="ORF">Ahy_A03g017039</name>
</gene>
<keyword evidence="3" id="KW-0349">Heme</keyword>
<accession>A0A445E522</accession>
<dbReference type="PANTHER" id="PTHR24296">
    <property type="entry name" value="CYTOCHROME P450"/>
    <property type="match status" value="1"/>
</dbReference>
<evidence type="ECO:0000256" key="1">
    <source>
        <dbReference type="ARBA" id="ARBA00001971"/>
    </source>
</evidence>
<evidence type="ECO:0000256" key="5">
    <source>
        <dbReference type="ARBA" id="ARBA00023002"/>
    </source>
</evidence>
<dbReference type="InterPro" id="IPR036396">
    <property type="entry name" value="Cyt_P450_sf"/>
</dbReference>
<evidence type="ECO:0000256" key="7">
    <source>
        <dbReference type="ARBA" id="ARBA00023033"/>
    </source>
</evidence>
<sequence>MRKFSFDIICKFSFGMDLEYFIPSLSESKLANDVSLASKLSVQRAMSSSPLIWKLKRLLNICSEKKVKEAIGVDNVTVEMIRQRRREMVTTMGLNKSDLLSRFMGSIKDDKYLRDIVISFLSMNWLKTS</sequence>